<dbReference type="OrthoDB" id="10256743at2759"/>
<organism evidence="2 3">
    <name type="scientific">Wolfiporia cocos (strain MD-104)</name>
    <name type="common">Brown rot fungus</name>
    <dbReference type="NCBI Taxonomy" id="742152"/>
    <lineage>
        <taxon>Eukaryota</taxon>
        <taxon>Fungi</taxon>
        <taxon>Dikarya</taxon>
        <taxon>Basidiomycota</taxon>
        <taxon>Agaricomycotina</taxon>
        <taxon>Agaricomycetes</taxon>
        <taxon>Polyporales</taxon>
        <taxon>Phaeolaceae</taxon>
        <taxon>Wolfiporia</taxon>
    </lineage>
</organism>
<feature type="compositionally biased region" description="Pro residues" evidence="1">
    <location>
        <begin position="72"/>
        <end position="86"/>
    </location>
</feature>
<evidence type="ECO:0000256" key="1">
    <source>
        <dbReference type="SAM" id="MobiDB-lite"/>
    </source>
</evidence>
<evidence type="ECO:0000313" key="2">
    <source>
        <dbReference type="EMBL" id="PCH43368.1"/>
    </source>
</evidence>
<evidence type="ECO:0000313" key="3">
    <source>
        <dbReference type="Proteomes" id="UP000218811"/>
    </source>
</evidence>
<dbReference type="AlphaFoldDB" id="A0A2H3JZQ8"/>
<accession>A0A2H3JZQ8</accession>
<feature type="region of interest" description="Disordered" evidence="1">
    <location>
        <begin position="53"/>
        <end position="108"/>
    </location>
</feature>
<feature type="compositionally biased region" description="Low complexity" evidence="1">
    <location>
        <begin position="59"/>
        <end position="71"/>
    </location>
</feature>
<dbReference type="Proteomes" id="UP000218811">
    <property type="component" value="Unassembled WGS sequence"/>
</dbReference>
<protein>
    <submittedName>
        <fullName evidence="2">Uncharacterized protein</fullName>
    </submittedName>
</protein>
<dbReference type="STRING" id="742152.A0A2H3JZQ8"/>
<sequence>MYVSSGSRTVIFAYRSVPDDAFARYVVHCCARLHGVVSFSKDDPLHRLTHHLRPNVTQPTHVRAARRAAPVPDTPPPTRISPPTPPSTRATSATRTRRSASEASVPQLLSSNEWSVVDANA</sequence>
<gene>
    <name evidence="2" type="ORF">WOLCODRAFT_164382</name>
</gene>
<name>A0A2H3JZQ8_WOLCO</name>
<keyword evidence="3" id="KW-1185">Reference proteome</keyword>
<reference evidence="2 3" key="1">
    <citation type="journal article" date="2012" name="Science">
        <title>The Paleozoic origin of enzymatic lignin decomposition reconstructed from 31 fungal genomes.</title>
        <authorList>
            <person name="Floudas D."/>
            <person name="Binder M."/>
            <person name="Riley R."/>
            <person name="Barry K."/>
            <person name="Blanchette R.A."/>
            <person name="Henrissat B."/>
            <person name="Martinez A.T."/>
            <person name="Otillar R."/>
            <person name="Spatafora J.W."/>
            <person name="Yadav J.S."/>
            <person name="Aerts A."/>
            <person name="Benoit I."/>
            <person name="Boyd A."/>
            <person name="Carlson A."/>
            <person name="Copeland A."/>
            <person name="Coutinho P.M."/>
            <person name="de Vries R.P."/>
            <person name="Ferreira P."/>
            <person name="Findley K."/>
            <person name="Foster B."/>
            <person name="Gaskell J."/>
            <person name="Glotzer D."/>
            <person name="Gorecki P."/>
            <person name="Heitman J."/>
            <person name="Hesse C."/>
            <person name="Hori C."/>
            <person name="Igarashi K."/>
            <person name="Jurgens J.A."/>
            <person name="Kallen N."/>
            <person name="Kersten P."/>
            <person name="Kohler A."/>
            <person name="Kuees U."/>
            <person name="Kumar T.K.A."/>
            <person name="Kuo A."/>
            <person name="LaButti K."/>
            <person name="Larrondo L.F."/>
            <person name="Lindquist E."/>
            <person name="Ling A."/>
            <person name="Lombard V."/>
            <person name="Lucas S."/>
            <person name="Lundell T."/>
            <person name="Martin R."/>
            <person name="McLaughlin D.J."/>
            <person name="Morgenstern I."/>
            <person name="Morin E."/>
            <person name="Murat C."/>
            <person name="Nagy L.G."/>
            <person name="Nolan M."/>
            <person name="Ohm R.A."/>
            <person name="Patyshakuliyeva A."/>
            <person name="Rokas A."/>
            <person name="Ruiz-Duenas F.J."/>
            <person name="Sabat G."/>
            <person name="Salamov A."/>
            <person name="Samejima M."/>
            <person name="Schmutz J."/>
            <person name="Slot J.C."/>
            <person name="St John F."/>
            <person name="Stenlid J."/>
            <person name="Sun H."/>
            <person name="Sun S."/>
            <person name="Syed K."/>
            <person name="Tsang A."/>
            <person name="Wiebenga A."/>
            <person name="Young D."/>
            <person name="Pisabarro A."/>
            <person name="Eastwood D.C."/>
            <person name="Martin F."/>
            <person name="Cullen D."/>
            <person name="Grigoriev I.V."/>
            <person name="Hibbett D.S."/>
        </authorList>
    </citation>
    <scope>NUCLEOTIDE SEQUENCE [LARGE SCALE GENOMIC DNA]</scope>
    <source>
        <strain evidence="2 3">MD-104</strain>
    </source>
</reference>
<proteinExistence type="predicted"/>
<dbReference type="EMBL" id="KB468146">
    <property type="protein sequence ID" value="PCH43368.1"/>
    <property type="molecule type" value="Genomic_DNA"/>
</dbReference>